<sequence length="114" mass="12649">MKKPGRFRAFGADEEHDPMSGLVNLFDVAMVFAVALMVAFVIQSRMTEFLTAEDATFVKNAGKPDMEIIVKKDNKVTRYKSDKNTRGSGKGQRVGIAYRLESGEVIYVPEGEAQ</sequence>
<evidence type="ECO:0000313" key="4">
    <source>
        <dbReference type="Proteomes" id="UP000245959"/>
    </source>
</evidence>
<keyword evidence="1" id="KW-1133">Transmembrane helix</keyword>
<dbReference type="GeneID" id="78297090"/>
<dbReference type="Proteomes" id="UP000245959">
    <property type="component" value="Unassembled WGS sequence"/>
</dbReference>
<reference evidence="2 5" key="2">
    <citation type="submission" date="2020-04" db="EMBL/GenBank/DDBJ databases">
        <authorList>
            <person name="Hitch T.C.A."/>
            <person name="Wylensek D."/>
            <person name="Clavel T."/>
        </authorList>
    </citation>
    <scope>NUCLEOTIDE SEQUENCE [LARGE SCALE GENOMIC DNA]</scope>
    <source>
        <strain evidence="2 5">COR2-253-APC-1A</strain>
    </source>
</reference>
<dbReference type="Proteomes" id="UP000576225">
    <property type="component" value="Unassembled WGS sequence"/>
</dbReference>
<accession>A0A2U1AEE3</accession>
<dbReference type="EMBL" id="QEKH01000046">
    <property type="protein sequence ID" value="PVY34792.1"/>
    <property type="molecule type" value="Genomic_DNA"/>
</dbReference>
<comment type="caution">
    <text evidence="3">The sequence shown here is derived from an EMBL/GenBank/DDBJ whole genome shotgun (WGS) entry which is preliminary data.</text>
</comment>
<keyword evidence="1" id="KW-0472">Membrane</keyword>
<keyword evidence="4" id="KW-1185">Reference proteome</keyword>
<dbReference type="EMBL" id="JABAEW010000019">
    <property type="protein sequence ID" value="NMD87140.1"/>
    <property type="molecule type" value="Genomic_DNA"/>
</dbReference>
<keyword evidence="1" id="KW-0812">Transmembrane</keyword>
<proteinExistence type="predicted"/>
<dbReference type="Pfam" id="PF09919">
    <property type="entry name" value="DUF2149"/>
    <property type="match status" value="1"/>
</dbReference>
<name>A0A2U1AEE3_9BACT</name>
<evidence type="ECO:0000313" key="5">
    <source>
        <dbReference type="Proteomes" id="UP000576225"/>
    </source>
</evidence>
<protein>
    <submittedName>
        <fullName evidence="2">DUF2149 domain-containing protein</fullName>
    </submittedName>
</protein>
<feature type="transmembrane region" description="Helical" evidence="1">
    <location>
        <begin position="21"/>
        <end position="42"/>
    </location>
</feature>
<reference evidence="3 4" key="1">
    <citation type="submission" date="2018-04" db="EMBL/GenBank/DDBJ databases">
        <title>Genomic Encyclopedia of Type Strains, Phase IV (KMG-IV): sequencing the most valuable type-strain genomes for metagenomic binning, comparative biology and taxonomic classification.</title>
        <authorList>
            <person name="Goeker M."/>
        </authorList>
    </citation>
    <scope>NUCLEOTIDE SEQUENCE [LARGE SCALE GENOMIC DNA]</scope>
    <source>
        <strain evidence="3 4">DSM 14823</strain>
    </source>
</reference>
<organism evidence="3 4">
    <name type="scientific">Victivallis vadensis</name>
    <dbReference type="NCBI Taxonomy" id="172901"/>
    <lineage>
        <taxon>Bacteria</taxon>
        <taxon>Pseudomonadati</taxon>
        <taxon>Lentisphaerota</taxon>
        <taxon>Lentisphaeria</taxon>
        <taxon>Victivallales</taxon>
        <taxon>Victivallaceae</taxon>
        <taxon>Victivallis</taxon>
    </lineage>
</organism>
<evidence type="ECO:0000256" key="1">
    <source>
        <dbReference type="SAM" id="Phobius"/>
    </source>
</evidence>
<evidence type="ECO:0000313" key="3">
    <source>
        <dbReference type="EMBL" id="PVY34792.1"/>
    </source>
</evidence>
<gene>
    <name evidence="3" type="ORF">C8D82_14614</name>
    <name evidence="2" type="ORF">HF882_11145</name>
</gene>
<dbReference type="RefSeq" id="WP_116885827.1">
    <property type="nucleotide sequence ID" value="NZ_CABMMC010000161.1"/>
</dbReference>
<dbReference type="OrthoDB" id="199365at2"/>
<dbReference type="InterPro" id="IPR018676">
    <property type="entry name" value="DUF2149"/>
</dbReference>
<dbReference type="AlphaFoldDB" id="A0A2U1AEE3"/>
<evidence type="ECO:0000313" key="2">
    <source>
        <dbReference type="EMBL" id="NMD87140.1"/>
    </source>
</evidence>